<evidence type="ECO:0000256" key="7">
    <source>
        <dbReference type="PROSITE-ProRule" id="PRU01091"/>
    </source>
</evidence>
<dbReference type="AlphaFoldDB" id="A0A318S704"/>
<organism evidence="10 11">
    <name type="scientific">Deinococcus yavapaiensis KR-236</name>
    <dbReference type="NCBI Taxonomy" id="694435"/>
    <lineage>
        <taxon>Bacteria</taxon>
        <taxon>Thermotogati</taxon>
        <taxon>Deinococcota</taxon>
        <taxon>Deinococci</taxon>
        <taxon>Deinococcales</taxon>
        <taxon>Deinococcaceae</taxon>
        <taxon>Deinococcus</taxon>
    </lineage>
</organism>
<dbReference type="InterPro" id="IPR001867">
    <property type="entry name" value="OmpR/PhoB-type_DNA-bd"/>
</dbReference>
<dbReference type="Pfam" id="PF00072">
    <property type="entry name" value="Response_reg"/>
    <property type="match status" value="1"/>
</dbReference>
<evidence type="ECO:0000259" key="8">
    <source>
        <dbReference type="PROSITE" id="PS50110"/>
    </source>
</evidence>
<dbReference type="PANTHER" id="PTHR48111:SF22">
    <property type="entry name" value="REGULATOR OF RPOS"/>
    <property type="match status" value="1"/>
</dbReference>
<comment type="caution">
    <text evidence="10">The sequence shown here is derived from an EMBL/GenBank/DDBJ whole genome shotgun (WGS) entry which is preliminary data.</text>
</comment>
<evidence type="ECO:0000256" key="1">
    <source>
        <dbReference type="ARBA" id="ARBA00022553"/>
    </source>
</evidence>
<dbReference type="Pfam" id="PF00486">
    <property type="entry name" value="Trans_reg_C"/>
    <property type="match status" value="1"/>
</dbReference>
<proteinExistence type="predicted"/>
<keyword evidence="1 6" id="KW-0597">Phosphoprotein</keyword>
<dbReference type="PROSITE" id="PS51755">
    <property type="entry name" value="OMPR_PHOB"/>
    <property type="match status" value="1"/>
</dbReference>
<keyword evidence="2" id="KW-0902">Two-component regulatory system</keyword>
<feature type="domain" description="Response regulatory" evidence="8">
    <location>
        <begin position="5"/>
        <end position="118"/>
    </location>
</feature>
<dbReference type="Gene3D" id="1.10.10.10">
    <property type="entry name" value="Winged helix-like DNA-binding domain superfamily/Winged helix DNA-binding domain"/>
    <property type="match status" value="1"/>
</dbReference>
<dbReference type="OrthoDB" id="61040at2"/>
<dbReference type="GO" id="GO:0005829">
    <property type="term" value="C:cytosol"/>
    <property type="evidence" value="ECO:0007669"/>
    <property type="project" value="TreeGrafter"/>
</dbReference>
<dbReference type="SMART" id="SM00862">
    <property type="entry name" value="Trans_reg_C"/>
    <property type="match status" value="1"/>
</dbReference>
<dbReference type="PANTHER" id="PTHR48111">
    <property type="entry name" value="REGULATOR OF RPOS"/>
    <property type="match status" value="1"/>
</dbReference>
<feature type="domain" description="OmpR/PhoB-type" evidence="9">
    <location>
        <begin position="123"/>
        <end position="221"/>
    </location>
</feature>
<evidence type="ECO:0000256" key="2">
    <source>
        <dbReference type="ARBA" id="ARBA00023012"/>
    </source>
</evidence>
<dbReference type="SUPFAM" id="SSF52172">
    <property type="entry name" value="CheY-like"/>
    <property type="match status" value="1"/>
</dbReference>
<accession>A0A318S704</accession>
<sequence length="229" mass="25332">MTSGRILIVEDDLDVATLVAQTFSDAGFDVSLAHDGVHALLSAREEAPDLIVLDLGLPDFSGEDIVTRLRSSSQVPIVVLSAHCDTNVKVRLLERGANDYVVKPFYEEELLARVKRVLRKTHDEVVRLGALTLSVAARRACIHDIELSLTPREFDLLLLLARTPGRVYSREEIQSRLWDKPLPKYSNVVDVHVSNIRLKMAEAGAPTMLRTVRGLGYGLSSPRDEALLA</sequence>
<dbReference type="GO" id="GO:0032993">
    <property type="term" value="C:protein-DNA complex"/>
    <property type="evidence" value="ECO:0007669"/>
    <property type="project" value="TreeGrafter"/>
</dbReference>
<dbReference type="InterPro" id="IPR039420">
    <property type="entry name" value="WalR-like"/>
</dbReference>
<reference evidence="10 11" key="1">
    <citation type="submission" date="2018-06" db="EMBL/GenBank/DDBJ databases">
        <title>Genomic Encyclopedia of Type Strains, Phase IV (KMG-IV): sequencing the most valuable type-strain genomes for metagenomic binning, comparative biology and taxonomic classification.</title>
        <authorList>
            <person name="Goeker M."/>
        </authorList>
    </citation>
    <scope>NUCLEOTIDE SEQUENCE [LARGE SCALE GENOMIC DNA]</scope>
    <source>
        <strain evidence="10 11">DSM 18048</strain>
    </source>
</reference>
<dbReference type="GO" id="GO:0000976">
    <property type="term" value="F:transcription cis-regulatory region binding"/>
    <property type="evidence" value="ECO:0007669"/>
    <property type="project" value="TreeGrafter"/>
</dbReference>
<evidence type="ECO:0000256" key="4">
    <source>
        <dbReference type="ARBA" id="ARBA00023125"/>
    </source>
</evidence>
<dbReference type="CDD" id="cd17574">
    <property type="entry name" value="REC_OmpR"/>
    <property type="match status" value="1"/>
</dbReference>
<keyword evidence="4 7" id="KW-0238">DNA-binding</keyword>
<dbReference type="Gene3D" id="3.40.50.2300">
    <property type="match status" value="1"/>
</dbReference>
<dbReference type="InterPro" id="IPR036388">
    <property type="entry name" value="WH-like_DNA-bd_sf"/>
</dbReference>
<evidence type="ECO:0000256" key="3">
    <source>
        <dbReference type="ARBA" id="ARBA00023015"/>
    </source>
</evidence>
<feature type="modified residue" description="4-aspartylphosphate" evidence="6">
    <location>
        <position position="54"/>
    </location>
</feature>
<evidence type="ECO:0000313" key="10">
    <source>
        <dbReference type="EMBL" id="PYE54756.1"/>
    </source>
</evidence>
<dbReference type="SMART" id="SM00448">
    <property type="entry name" value="REC"/>
    <property type="match status" value="1"/>
</dbReference>
<dbReference type="InterPro" id="IPR011006">
    <property type="entry name" value="CheY-like_superfamily"/>
</dbReference>
<dbReference type="InterPro" id="IPR001789">
    <property type="entry name" value="Sig_transdc_resp-reg_receiver"/>
</dbReference>
<dbReference type="CDD" id="cd00383">
    <property type="entry name" value="trans_reg_C"/>
    <property type="match status" value="1"/>
</dbReference>
<keyword evidence="3" id="KW-0805">Transcription regulation</keyword>
<keyword evidence="11" id="KW-1185">Reference proteome</keyword>
<evidence type="ECO:0000256" key="6">
    <source>
        <dbReference type="PROSITE-ProRule" id="PRU00169"/>
    </source>
</evidence>
<evidence type="ECO:0000313" key="11">
    <source>
        <dbReference type="Proteomes" id="UP000248326"/>
    </source>
</evidence>
<dbReference type="GO" id="GO:0006355">
    <property type="term" value="P:regulation of DNA-templated transcription"/>
    <property type="evidence" value="ECO:0007669"/>
    <property type="project" value="InterPro"/>
</dbReference>
<protein>
    <submittedName>
        <fullName evidence="10">DNA-binding response OmpR family regulator</fullName>
    </submittedName>
</protein>
<dbReference type="PROSITE" id="PS50110">
    <property type="entry name" value="RESPONSE_REGULATORY"/>
    <property type="match status" value="1"/>
</dbReference>
<feature type="DNA-binding region" description="OmpR/PhoB-type" evidence="7">
    <location>
        <begin position="123"/>
        <end position="221"/>
    </location>
</feature>
<evidence type="ECO:0000256" key="5">
    <source>
        <dbReference type="ARBA" id="ARBA00023163"/>
    </source>
</evidence>
<dbReference type="Proteomes" id="UP000248326">
    <property type="component" value="Unassembled WGS sequence"/>
</dbReference>
<name>A0A318S704_9DEIO</name>
<dbReference type="GO" id="GO:0000156">
    <property type="term" value="F:phosphorelay response regulator activity"/>
    <property type="evidence" value="ECO:0007669"/>
    <property type="project" value="TreeGrafter"/>
</dbReference>
<dbReference type="EMBL" id="QJSX01000004">
    <property type="protein sequence ID" value="PYE54756.1"/>
    <property type="molecule type" value="Genomic_DNA"/>
</dbReference>
<keyword evidence="5" id="KW-0804">Transcription</keyword>
<dbReference type="RefSeq" id="WP_110885886.1">
    <property type="nucleotide sequence ID" value="NZ_QJSX01000004.1"/>
</dbReference>
<gene>
    <name evidence="10" type="ORF">DES52_10426</name>
</gene>
<evidence type="ECO:0000259" key="9">
    <source>
        <dbReference type="PROSITE" id="PS51755"/>
    </source>
</evidence>